<protein>
    <recommendedName>
        <fullName evidence="4">DUF3105 domain-containing protein</fullName>
    </recommendedName>
</protein>
<gene>
    <name evidence="3" type="ORF">AVDCRST_MAG80-8</name>
</gene>
<keyword evidence="2" id="KW-0472">Membrane</keyword>
<feature type="compositionally biased region" description="Polar residues" evidence="1">
    <location>
        <begin position="193"/>
        <end position="202"/>
    </location>
</feature>
<organism evidence="3">
    <name type="scientific">uncultured Rubrobacteraceae bacterium</name>
    <dbReference type="NCBI Taxonomy" id="349277"/>
    <lineage>
        <taxon>Bacteria</taxon>
        <taxon>Bacillati</taxon>
        <taxon>Actinomycetota</taxon>
        <taxon>Rubrobacteria</taxon>
        <taxon>Rubrobacterales</taxon>
        <taxon>Rubrobacteraceae</taxon>
        <taxon>environmental samples</taxon>
    </lineage>
</organism>
<evidence type="ECO:0000256" key="2">
    <source>
        <dbReference type="SAM" id="Phobius"/>
    </source>
</evidence>
<accession>A0A6J4PS22</accession>
<dbReference type="EMBL" id="CADCVC010000001">
    <property type="protein sequence ID" value="CAA9421944.1"/>
    <property type="molecule type" value="Genomic_DNA"/>
</dbReference>
<dbReference type="InterPro" id="IPR021454">
    <property type="entry name" value="DUF3105"/>
</dbReference>
<proteinExistence type="predicted"/>
<sequence length="202" mass="21644">MAKRGTELGKSRADGGRLNRTTILIGAIVLVFIVGFGALVWIDSGQRQAQGPIEGVEEFEVASGVNNHTPDTVDYEQDPPAGGAHNPVWQNAAFYEEPIRNENAVHTMEHGAVWITYSPDLPQEQVDTIQQLVEGQDCLLASPYPDLSESTPVVASAWGAQLRLEGADDPNLERFISSYRKGPQTPEPGATCSGGTSDTVAA</sequence>
<keyword evidence="2" id="KW-1133">Transmembrane helix</keyword>
<feature type="region of interest" description="Disordered" evidence="1">
    <location>
        <begin position="178"/>
        <end position="202"/>
    </location>
</feature>
<feature type="transmembrane region" description="Helical" evidence="2">
    <location>
        <begin position="21"/>
        <end position="42"/>
    </location>
</feature>
<keyword evidence="2" id="KW-0812">Transmembrane</keyword>
<evidence type="ECO:0000256" key="1">
    <source>
        <dbReference type="SAM" id="MobiDB-lite"/>
    </source>
</evidence>
<name>A0A6J4PS22_9ACTN</name>
<evidence type="ECO:0000313" key="3">
    <source>
        <dbReference type="EMBL" id="CAA9421944.1"/>
    </source>
</evidence>
<dbReference type="Pfam" id="PF11303">
    <property type="entry name" value="DUF3105"/>
    <property type="match status" value="1"/>
</dbReference>
<reference evidence="3" key="1">
    <citation type="submission" date="2020-02" db="EMBL/GenBank/DDBJ databases">
        <authorList>
            <person name="Meier V. D."/>
        </authorList>
    </citation>
    <scope>NUCLEOTIDE SEQUENCE</scope>
    <source>
        <strain evidence="3">AVDCRST_MAG80</strain>
    </source>
</reference>
<evidence type="ECO:0008006" key="4">
    <source>
        <dbReference type="Google" id="ProtNLM"/>
    </source>
</evidence>
<dbReference type="AlphaFoldDB" id="A0A6J4PS22"/>